<dbReference type="STRING" id="47839.BN973_05247"/>
<dbReference type="InterPro" id="IPR009057">
    <property type="entry name" value="Homeodomain-like_sf"/>
</dbReference>
<evidence type="ECO:0000256" key="3">
    <source>
        <dbReference type="ARBA" id="ARBA00023163"/>
    </source>
</evidence>
<accession>A0A024K5I3</accession>
<keyword evidence="3" id="KW-0804">Transcription</keyword>
<evidence type="ECO:0000259" key="4">
    <source>
        <dbReference type="Pfam" id="PF00440"/>
    </source>
</evidence>
<keyword evidence="1" id="KW-0805">Transcription regulation</keyword>
<dbReference type="HOGENOM" id="CLU_069356_19_2_11"/>
<protein>
    <submittedName>
        <fullName evidence="6">TetR family transcriptional regulator</fullName>
    </submittedName>
</protein>
<evidence type="ECO:0000256" key="1">
    <source>
        <dbReference type="ARBA" id="ARBA00023015"/>
    </source>
</evidence>
<dbReference type="GO" id="GO:0003700">
    <property type="term" value="F:DNA-binding transcription factor activity"/>
    <property type="evidence" value="ECO:0007669"/>
    <property type="project" value="TreeGrafter"/>
</dbReference>
<dbReference type="GO" id="GO:0000976">
    <property type="term" value="F:transcription cis-regulatory region binding"/>
    <property type="evidence" value="ECO:0007669"/>
    <property type="project" value="TreeGrafter"/>
</dbReference>
<evidence type="ECO:0000259" key="5">
    <source>
        <dbReference type="Pfam" id="PF17939"/>
    </source>
</evidence>
<dbReference type="SUPFAM" id="SSF46689">
    <property type="entry name" value="Homeodomain-like"/>
    <property type="match status" value="1"/>
</dbReference>
<evidence type="ECO:0000256" key="2">
    <source>
        <dbReference type="ARBA" id="ARBA00023125"/>
    </source>
</evidence>
<proteinExistence type="predicted"/>
<feature type="domain" description="PsrA tetracyclin repressor-like C-terminal" evidence="5">
    <location>
        <begin position="133"/>
        <end position="241"/>
    </location>
</feature>
<reference evidence="6" key="1">
    <citation type="journal article" date="2014" name="Genome Announc.">
        <title>Draft Genome Sequence of Mycobacterium triplex DSM 44626.</title>
        <authorList>
            <person name="Sassi M."/>
            <person name="Croce O."/>
            <person name="Robert C."/>
            <person name="Raoult D."/>
            <person name="Drancourt M."/>
        </authorList>
    </citation>
    <scope>NUCLEOTIDE SEQUENCE [LARGE SCALE GENOMIC DNA]</scope>
    <source>
        <strain evidence="6">DSM 44626</strain>
    </source>
</reference>
<dbReference type="Pfam" id="PF00440">
    <property type="entry name" value="TetR_N"/>
    <property type="match status" value="1"/>
</dbReference>
<organism evidence="6">
    <name type="scientific">Mycobacterium triplex</name>
    <dbReference type="NCBI Taxonomy" id="47839"/>
    <lineage>
        <taxon>Bacteria</taxon>
        <taxon>Bacillati</taxon>
        <taxon>Actinomycetota</taxon>
        <taxon>Actinomycetes</taxon>
        <taxon>Mycobacteriales</taxon>
        <taxon>Mycobacteriaceae</taxon>
        <taxon>Mycobacterium</taxon>
        <taxon>Mycobacterium simiae complex</taxon>
    </lineage>
</organism>
<dbReference type="eggNOG" id="COG1309">
    <property type="taxonomic scope" value="Bacteria"/>
</dbReference>
<gene>
    <name evidence="6" type="ORF">BN973_05247</name>
</gene>
<sequence length="253" mass="27608">MTSRLERTVTPQARMHLNQALDLNRSARLTDPMTTAGRAVRTERASSTQEAILVAAERLYAEHGMFAVSNRQVSEAAGQGNNAAVGYHFGTKADLVRAIEEKHRGPVEELREQMVADLLASGGSGELRAWVACLVRPLTDHLEELGNPTWYARFAAQAMTDPAYYNIVVKGALSSPSLVEVVDGFNRCLPNLPADVHFERNIMARNLLMHTCADRERALAAGAAMAQPSWRAAAFGLIDAIVGLWLAPVTPYE</sequence>
<dbReference type="InterPro" id="IPR050109">
    <property type="entry name" value="HTH-type_TetR-like_transc_reg"/>
</dbReference>
<dbReference type="InterPro" id="IPR041586">
    <property type="entry name" value="PsrA_TetR_C"/>
</dbReference>
<reference evidence="6" key="2">
    <citation type="submission" date="2014-04" db="EMBL/GenBank/DDBJ databases">
        <authorList>
            <person name="Xu Y.W."/>
            <person name="Yang Q."/>
        </authorList>
    </citation>
    <scope>NUCLEOTIDE SEQUENCE</scope>
    <source>
        <strain evidence="6">DSM 44626</strain>
    </source>
</reference>
<dbReference type="Proteomes" id="UP000028880">
    <property type="component" value="Unassembled WGS sequence"/>
</dbReference>
<evidence type="ECO:0000313" key="6">
    <source>
        <dbReference type="EMBL" id="CDO90847.1"/>
    </source>
</evidence>
<keyword evidence="2" id="KW-0238">DNA-binding</keyword>
<dbReference type="Pfam" id="PF17939">
    <property type="entry name" value="TetR_C_30"/>
    <property type="match status" value="1"/>
</dbReference>
<dbReference type="PANTHER" id="PTHR30055">
    <property type="entry name" value="HTH-TYPE TRANSCRIPTIONAL REGULATOR RUTR"/>
    <property type="match status" value="1"/>
</dbReference>
<feature type="domain" description="HTH tetR-type" evidence="4">
    <location>
        <begin position="52"/>
        <end position="99"/>
    </location>
</feature>
<dbReference type="PANTHER" id="PTHR30055:SF234">
    <property type="entry name" value="HTH-TYPE TRANSCRIPTIONAL REGULATOR BETI"/>
    <property type="match status" value="1"/>
</dbReference>
<dbReference type="EMBL" id="HG964446">
    <property type="protein sequence ID" value="CDO90847.1"/>
    <property type="molecule type" value="Genomic_DNA"/>
</dbReference>
<dbReference type="AlphaFoldDB" id="A0A024K5I3"/>
<dbReference type="InterPro" id="IPR001647">
    <property type="entry name" value="HTH_TetR"/>
</dbReference>
<dbReference type="Gene3D" id="1.10.357.10">
    <property type="entry name" value="Tetracycline Repressor, domain 2"/>
    <property type="match status" value="1"/>
</dbReference>
<name>A0A024K5I3_9MYCO</name>